<dbReference type="EMBL" id="CAMXCS010000001">
    <property type="protein sequence ID" value="CAI3926442.1"/>
    <property type="molecule type" value="Genomic_DNA"/>
</dbReference>
<dbReference type="PANTHER" id="PTHR34989">
    <property type="entry name" value="PROTEIN HDED"/>
    <property type="match status" value="1"/>
</dbReference>
<protein>
    <submittedName>
        <fullName evidence="3">DUF308 family (HdeD) (PUBMED:12694615)</fullName>
    </submittedName>
</protein>
<name>A0A9W4X6G5_9PROT</name>
<proteinExistence type="predicted"/>
<evidence type="ECO:0000313" key="3">
    <source>
        <dbReference type="EMBL" id="CAI3934415.1"/>
    </source>
</evidence>
<dbReference type="Proteomes" id="UP001154259">
    <property type="component" value="Unassembled WGS sequence"/>
</dbReference>
<feature type="transmembrane region" description="Helical" evidence="1">
    <location>
        <begin position="65"/>
        <end position="83"/>
    </location>
</feature>
<dbReference type="GO" id="GO:0005886">
    <property type="term" value="C:plasma membrane"/>
    <property type="evidence" value="ECO:0007669"/>
    <property type="project" value="TreeGrafter"/>
</dbReference>
<evidence type="ECO:0000313" key="4">
    <source>
        <dbReference type="Proteomes" id="UP001154255"/>
    </source>
</evidence>
<keyword evidence="1" id="KW-0472">Membrane</keyword>
<accession>A0A9W4X6G5</accession>
<dbReference type="PANTHER" id="PTHR34989:SF1">
    <property type="entry name" value="PROTEIN HDED"/>
    <property type="match status" value="1"/>
</dbReference>
<dbReference type="Proteomes" id="UP001154255">
    <property type="component" value="Unassembled WGS sequence"/>
</dbReference>
<dbReference type="InterPro" id="IPR005325">
    <property type="entry name" value="DUF308_memb"/>
</dbReference>
<dbReference type="AlphaFoldDB" id="A0A9W4X6G5"/>
<feature type="transmembrane region" description="Helical" evidence="1">
    <location>
        <begin position="146"/>
        <end position="167"/>
    </location>
</feature>
<gene>
    <name evidence="2" type="ORF">R53529_LOCUS258</name>
    <name evidence="3" type="ORF">R53530_LOCUS843</name>
</gene>
<evidence type="ECO:0000313" key="5">
    <source>
        <dbReference type="Proteomes" id="UP001154259"/>
    </source>
</evidence>
<keyword evidence="1" id="KW-0812">Transmembrane</keyword>
<dbReference type="RefSeq" id="WP_271788712.1">
    <property type="nucleotide sequence ID" value="NZ_CAMXCM010000001.1"/>
</dbReference>
<dbReference type="EMBL" id="CAMXCM010000001">
    <property type="protein sequence ID" value="CAI3934415.1"/>
    <property type="molecule type" value="Genomic_DNA"/>
</dbReference>
<reference evidence="3" key="1">
    <citation type="submission" date="2022-10" db="EMBL/GenBank/DDBJ databases">
        <authorList>
            <person name="Botero Cardona J."/>
        </authorList>
    </citation>
    <scope>NUCLEOTIDE SEQUENCE</scope>
    <source>
        <strain evidence="3">LMG 31819</strain>
        <strain evidence="2">R-53529</strain>
    </source>
</reference>
<keyword evidence="5" id="KW-1185">Reference proteome</keyword>
<feature type="transmembrane region" description="Helical" evidence="1">
    <location>
        <begin position="121"/>
        <end position="140"/>
    </location>
</feature>
<evidence type="ECO:0000313" key="2">
    <source>
        <dbReference type="EMBL" id="CAI3926442.1"/>
    </source>
</evidence>
<feature type="transmembrane region" description="Helical" evidence="1">
    <location>
        <begin position="12"/>
        <end position="28"/>
    </location>
</feature>
<evidence type="ECO:0000256" key="1">
    <source>
        <dbReference type="SAM" id="Phobius"/>
    </source>
</evidence>
<sequence length="177" mass="19129">MEELFAQKWKWFVGLGIITLILGCLALLDTVLVTIAVVIALGVVLILTGIAQIFHACYVKGWKGFIFSALAGIVYLIGGILLVKGPVLGSLILTTFLAVCFCFGGIMRIMIALNHKSTGGWGFLMFSGIMGIIVGAMLFIQPLSGLWFIGFMIAFDLIFVGAGWIQLGLNLKNKIKQ</sequence>
<feature type="transmembrane region" description="Helical" evidence="1">
    <location>
        <begin position="34"/>
        <end position="58"/>
    </location>
</feature>
<comment type="caution">
    <text evidence="3">The sequence shown here is derived from an EMBL/GenBank/DDBJ whole genome shotgun (WGS) entry which is preliminary data.</text>
</comment>
<keyword evidence="1" id="KW-1133">Transmembrane helix</keyword>
<organism evidence="3 4">
    <name type="scientific">Commensalibacter communis</name>
    <dbReference type="NCBI Taxonomy" id="2972786"/>
    <lineage>
        <taxon>Bacteria</taxon>
        <taxon>Pseudomonadati</taxon>
        <taxon>Pseudomonadota</taxon>
        <taxon>Alphaproteobacteria</taxon>
        <taxon>Acetobacterales</taxon>
        <taxon>Acetobacteraceae</taxon>
    </lineage>
</organism>
<feature type="transmembrane region" description="Helical" evidence="1">
    <location>
        <begin position="89"/>
        <end position="109"/>
    </location>
</feature>
<dbReference type="InterPro" id="IPR052712">
    <property type="entry name" value="Acid_resist_chaperone_HdeD"/>
</dbReference>
<dbReference type="Pfam" id="PF03729">
    <property type="entry name" value="DUF308"/>
    <property type="match status" value="1"/>
</dbReference>